<organism evidence="5 6">
    <name type="scientific">Amycolatopsis cynarae</name>
    <dbReference type="NCBI Taxonomy" id="2995223"/>
    <lineage>
        <taxon>Bacteria</taxon>
        <taxon>Bacillati</taxon>
        <taxon>Actinomycetota</taxon>
        <taxon>Actinomycetes</taxon>
        <taxon>Pseudonocardiales</taxon>
        <taxon>Pseudonocardiaceae</taxon>
        <taxon>Amycolatopsis</taxon>
    </lineage>
</organism>
<evidence type="ECO:0000313" key="5">
    <source>
        <dbReference type="EMBL" id="WAL68308.1"/>
    </source>
</evidence>
<keyword evidence="6" id="KW-1185">Reference proteome</keyword>
<dbReference type="EMBL" id="CP113836">
    <property type="protein sequence ID" value="WAL68308.1"/>
    <property type="molecule type" value="Genomic_DNA"/>
</dbReference>
<evidence type="ECO:0000313" key="6">
    <source>
        <dbReference type="Proteomes" id="UP001163203"/>
    </source>
</evidence>
<feature type="domain" description="Aerobactin siderophore biosynthesis IucA/IucC-like C-terminal" evidence="4">
    <location>
        <begin position="373"/>
        <end position="527"/>
    </location>
</feature>
<dbReference type="InterPro" id="IPR007310">
    <property type="entry name" value="Aerobactin_biosyn_IucA/IucC_N"/>
</dbReference>
<sequence>MSEPGLLLRVLAALLREDHLGLSSRGRPGAAPVDGLPRGAWWCAPLPGGRTAHLPVRPDGFLSEHTVAEPLLVVTGRDGNVHIESTVEGALAALAPGGDADAEAGWAAFAEECRQAGETVRWQETAPARRAAGEGTGYPGLLRYEALAALRDHPVHPAGRCRWGMTAGEAARYAPEYLPRFRLRWTAVPRERVRFSASFADGLPTWWPTPAELGVAGVGEDHVVLPVHPLTADRGGIEVAGPPGPTVRPTLSTRTVALAGNPSVHWKLPLPTATLGQRNRRTIKPGTLADGERLHRLLNAVLDREPGLSARVLLADETRWADSDDDRLAVLIRHYPAEVAGDTLVPVAALLAPEPETPGRRVFDGLAGADPLSWFDGYLSVLLDWHVALWLRYGIALEAHQQNITIVQGAAGIRLVYKDNDSGRVDRAHASAALGVPVRAGDFADRRITGAGPEDLADLFTTITLHLCVAAIVVEETSGDRRRRDELFDLARTRIEEAARRWCDPTDPASRRAAAALRTRVLDAGRLPVKAMVTAGTLLPKDRLGCTDINKYYLRTGPNYLAGAGIRSVPASSERSSS</sequence>
<feature type="domain" description="Aerobactin siderophore biosynthesis IucA/IucC N-terminal" evidence="3">
    <location>
        <begin position="143"/>
        <end position="352"/>
    </location>
</feature>
<dbReference type="PANTHER" id="PTHR34384">
    <property type="entry name" value="L-2,3-DIAMINOPROPANOATE--CITRATE LIGASE"/>
    <property type="match status" value="1"/>
</dbReference>
<dbReference type="PANTHER" id="PTHR34384:SF5">
    <property type="entry name" value="L-2,3-DIAMINOPROPANOATE--CITRATE LIGASE"/>
    <property type="match status" value="1"/>
</dbReference>
<name>A0ABY7BAZ3_9PSEU</name>
<dbReference type="InterPro" id="IPR022770">
    <property type="entry name" value="IucA/IucC-like_C"/>
</dbReference>
<reference evidence="5" key="1">
    <citation type="submission" date="2022-11" db="EMBL/GenBank/DDBJ databases">
        <authorList>
            <person name="Mo P."/>
        </authorList>
    </citation>
    <scope>NUCLEOTIDE SEQUENCE</scope>
    <source>
        <strain evidence="5">HUAS 11-8</strain>
    </source>
</reference>
<evidence type="ECO:0000259" key="3">
    <source>
        <dbReference type="Pfam" id="PF04183"/>
    </source>
</evidence>
<evidence type="ECO:0008006" key="7">
    <source>
        <dbReference type="Google" id="ProtNLM"/>
    </source>
</evidence>
<dbReference type="Pfam" id="PF06276">
    <property type="entry name" value="FhuF"/>
    <property type="match status" value="1"/>
</dbReference>
<dbReference type="Gene3D" id="1.10.510.40">
    <property type="match status" value="1"/>
</dbReference>
<proteinExistence type="inferred from homology"/>
<dbReference type="RefSeq" id="WP_268758400.1">
    <property type="nucleotide sequence ID" value="NZ_CP113836.1"/>
</dbReference>
<comment type="similarity">
    <text evidence="2">Belongs to the IucA/IucC family.</text>
</comment>
<comment type="pathway">
    <text evidence="1">Siderophore biosynthesis.</text>
</comment>
<gene>
    <name evidence="5" type="ORF">ORV05_11250</name>
</gene>
<accession>A0ABY7BAZ3</accession>
<evidence type="ECO:0000256" key="1">
    <source>
        <dbReference type="ARBA" id="ARBA00004924"/>
    </source>
</evidence>
<protein>
    <recommendedName>
        <fullName evidence="7">IucA/IucC family siderophore biosynthesis protein</fullName>
    </recommendedName>
</protein>
<evidence type="ECO:0000256" key="2">
    <source>
        <dbReference type="ARBA" id="ARBA00007832"/>
    </source>
</evidence>
<dbReference type="Pfam" id="PF04183">
    <property type="entry name" value="IucA_IucC"/>
    <property type="match status" value="1"/>
</dbReference>
<dbReference type="Proteomes" id="UP001163203">
    <property type="component" value="Chromosome"/>
</dbReference>
<evidence type="ECO:0000259" key="4">
    <source>
        <dbReference type="Pfam" id="PF06276"/>
    </source>
</evidence>
<dbReference type="InterPro" id="IPR037455">
    <property type="entry name" value="LucA/IucC-like"/>
</dbReference>